<evidence type="ECO:0000313" key="3">
    <source>
        <dbReference type="EMBL" id="VAW99075.1"/>
    </source>
</evidence>
<organism evidence="3">
    <name type="scientific">hydrothermal vent metagenome</name>
    <dbReference type="NCBI Taxonomy" id="652676"/>
    <lineage>
        <taxon>unclassified sequences</taxon>
        <taxon>metagenomes</taxon>
        <taxon>ecological metagenomes</taxon>
    </lineage>
</organism>
<dbReference type="AlphaFoldDB" id="A0A3B0ZZP5"/>
<keyword evidence="3" id="KW-0645">Protease</keyword>
<feature type="region of interest" description="Disordered" evidence="1">
    <location>
        <begin position="34"/>
        <end position="56"/>
    </location>
</feature>
<protein>
    <submittedName>
        <fullName evidence="3">D-alanyl-D-alanine carboxypeptidase</fullName>
        <ecNumber evidence="3">3.4.16.4</ecNumber>
    </submittedName>
</protein>
<dbReference type="Gene3D" id="3.30.1380.10">
    <property type="match status" value="1"/>
</dbReference>
<dbReference type="GO" id="GO:0009002">
    <property type="term" value="F:serine-type D-Ala-D-Ala carboxypeptidase activity"/>
    <property type="evidence" value="ECO:0007669"/>
    <property type="project" value="UniProtKB-EC"/>
</dbReference>
<dbReference type="CDD" id="cd14814">
    <property type="entry name" value="Peptidase_M15"/>
    <property type="match status" value="1"/>
</dbReference>
<dbReference type="SUPFAM" id="SSF55166">
    <property type="entry name" value="Hedgehog/DD-peptidase"/>
    <property type="match status" value="1"/>
</dbReference>
<dbReference type="InterPro" id="IPR003709">
    <property type="entry name" value="VanY-like_core_dom"/>
</dbReference>
<evidence type="ECO:0000256" key="1">
    <source>
        <dbReference type="SAM" id="MobiDB-lite"/>
    </source>
</evidence>
<dbReference type="EMBL" id="UOFR01000064">
    <property type="protein sequence ID" value="VAW99075.1"/>
    <property type="molecule type" value="Genomic_DNA"/>
</dbReference>
<name>A0A3B0ZZP5_9ZZZZ</name>
<feature type="domain" description="D-alanyl-D-alanine carboxypeptidase-like core" evidence="2">
    <location>
        <begin position="189"/>
        <end position="296"/>
    </location>
</feature>
<dbReference type="GO" id="GO:0006508">
    <property type="term" value="P:proteolysis"/>
    <property type="evidence" value="ECO:0007669"/>
    <property type="project" value="InterPro"/>
</dbReference>
<dbReference type="PANTHER" id="PTHR34385:SF1">
    <property type="entry name" value="PEPTIDOGLYCAN L-ALANYL-D-GLUTAMATE ENDOPEPTIDASE CWLK"/>
    <property type="match status" value="1"/>
</dbReference>
<dbReference type="InterPro" id="IPR052179">
    <property type="entry name" value="DD-CPase-like"/>
</dbReference>
<keyword evidence="3" id="KW-0378">Hydrolase</keyword>
<dbReference type="EC" id="3.4.16.4" evidence="3"/>
<accession>A0A3B0ZZP5</accession>
<evidence type="ECO:0000259" key="2">
    <source>
        <dbReference type="Pfam" id="PF02557"/>
    </source>
</evidence>
<sequence length="301" mass="33443">MNRRKFITSALFSSLGSGLALGSFAVQAASAKPLSKPVDSSPTDQSTKSQAEDNNKLDSHVKDAINKAKDFEQNYVDDIYLSKRQLLLLRTILNRFTRLQRLVGYANFNLVGFDSALLYARRYSVVGKFSKREIALIEALFVFDASNYGFFGKKVSDKLTDKIATKNVKKIAGSGHYLYQGDALDLYKKLKKEIGSEIILTSGIRSVVKQLHLFIAKTDKCNGNLSRAARSLAPPGHSFHGVGDFDVGKKGLGAANFTNAFMHTDIHQRLTNLGLIAERYPKSNPYGVRHEPWHIKVIKDV</sequence>
<dbReference type="PANTHER" id="PTHR34385">
    <property type="entry name" value="D-ALANYL-D-ALANINE CARBOXYPEPTIDASE"/>
    <property type="match status" value="1"/>
</dbReference>
<dbReference type="InterPro" id="IPR009045">
    <property type="entry name" value="Zn_M74/Hedgehog-like"/>
</dbReference>
<proteinExistence type="predicted"/>
<feature type="compositionally biased region" description="Polar residues" evidence="1">
    <location>
        <begin position="38"/>
        <end position="49"/>
    </location>
</feature>
<keyword evidence="3" id="KW-0121">Carboxypeptidase</keyword>
<gene>
    <name evidence="3" type="ORF">MNBD_GAMMA21-2854</name>
</gene>
<dbReference type="Pfam" id="PF02557">
    <property type="entry name" value="VanY"/>
    <property type="match status" value="1"/>
</dbReference>
<reference evidence="3" key="1">
    <citation type="submission" date="2018-06" db="EMBL/GenBank/DDBJ databases">
        <authorList>
            <person name="Zhirakovskaya E."/>
        </authorList>
    </citation>
    <scope>NUCLEOTIDE SEQUENCE</scope>
</reference>